<gene>
    <name evidence="2" type="ORF">UFOVP221_5</name>
</gene>
<dbReference type="EMBL" id="LR798267">
    <property type="protein sequence ID" value="CAB5218899.1"/>
    <property type="molecule type" value="Genomic_DNA"/>
</dbReference>
<evidence type="ECO:0000313" key="2">
    <source>
        <dbReference type="EMBL" id="CAB5218899.1"/>
    </source>
</evidence>
<sequence>MASAPKPKRTEAFEAGQAPLTMADLSPKEQKVAVSLVSDVSKSTRANLRKTAQLITKPNAKKPDIQKGMKAKAALKDAVDKPYRPDEAVESRIAYITKAATQHRLPAQEIEHRDRATEHIPAETVGGSGFYFQGRGEVDDMLKGTDVSSRTALHASAKLSVKTKPNLEKEALRALIPAHQSGTVHFSPELVDAMNNMRDLKTGKTVVTVPESHKGTMRFSDVDPAVASELTNPQVRELAKSHVSGVNLDSLSKTSMRGNLAEAHRMMQGGQLNPYTNPKQVSYASAHEISSPGTPVEEEYKVRSQHIGRVLRGEVDAGQQMFDFTGLQDSNEGALSNRAFTPADLHERRVSYAQPGKAFTAAPESNVLGTKKRTLPSGKVEGVGLGDARIKPIAIEHAVHQDAVHRTADELQRRLGLPFTVPATFVQETNWAGQRRDEGDDDLYTAARRMSENSRSAATKKRNSSPGIEPLF</sequence>
<proteinExistence type="predicted"/>
<reference evidence="2" key="1">
    <citation type="submission" date="2020-05" db="EMBL/GenBank/DDBJ databases">
        <authorList>
            <person name="Chiriac C."/>
            <person name="Salcher M."/>
            <person name="Ghai R."/>
            <person name="Kavagutti S V."/>
        </authorList>
    </citation>
    <scope>NUCLEOTIDE SEQUENCE</scope>
</reference>
<evidence type="ECO:0000256" key="1">
    <source>
        <dbReference type="SAM" id="MobiDB-lite"/>
    </source>
</evidence>
<feature type="region of interest" description="Disordered" evidence="1">
    <location>
        <begin position="434"/>
        <end position="472"/>
    </location>
</feature>
<name>A0A6J7WLF2_9CAUD</name>
<protein>
    <submittedName>
        <fullName evidence="2">Uncharacterized protein</fullName>
    </submittedName>
</protein>
<accession>A0A6J7WLF2</accession>
<organism evidence="2">
    <name type="scientific">uncultured Caudovirales phage</name>
    <dbReference type="NCBI Taxonomy" id="2100421"/>
    <lineage>
        <taxon>Viruses</taxon>
        <taxon>Duplodnaviria</taxon>
        <taxon>Heunggongvirae</taxon>
        <taxon>Uroviricota</taxon>
        <taxon>Caudoviricetes</taxon>
        <taxon>Peduoviridae</taxon>
        <taxon>Maltschvirus</taxon>
        <taxon>Maltschvirus maltsch</taxon>
    </lineage>
</organism>
<feature type="region of interest" description="Disordered" evidence="1">
    <location>
        <begin position="1"/>
        <end position="28"/>
    </location>
</feature>